<accession>H6L0W3</accession>
<keyword evidence="3" id="KW-1185">Reference proteome</keyword>
<protein>
    <submittedName>
        <fullName evidence="2">Acetyltransferase</fullName>
        <ecNumber evidence="2">2.3.1.-</ecNumber>
    </submittedName>
</protein>
<dbReference type="PANTHER" id="PTHR43415">
    <property type="entry name" value="SPERMIDINE N(1)-ACETYLTRANSFERASE"/>
    <property type="match status" value="1"/>
</dbReference>
<evidence type="ECO:0000259" key="1">
    <source>
        <dbReference type="PROSITE" id="PS51186"/>
    </source>
</evidence>
<dbReference type="AlphaFoldDB" id="H6L0W3"/>
<proteinExistence type="predicted"/>
<dbReference type="Gene3D" id="3.40.630.30">
    <property type="match status" value="1"/>
</dbReference>
<dbReference type="InterPro" id="IPR000182">
    <property type="entry name" value="GNAT_dom"/>
</dbReference>
<evidence type="ECO:0000313" key="2">
    <source>
        <dbReference type="EMBL" id="AFC25919.1"/>
    </source>
</evidence>
<gene>
    <name evidence="2" type="primary">yhhY</name>
    <name evidence="2" type="ordered locus">SGRA_3191</name>
</gene>
<dbReference type="InterPro" id="IPR016181">
    <property type="entry name" value="Acyl_CoA_acyltransferase"/>
</dbReference>
<organism evidence="2 3">
    <name type="scientific">Saprospira grandis (strain Lewin)</name>
    <dbReference type="NCBI Taxonomy" id="984262"/>
    <lineage>
        <taxon>Bacteria</taxon>
        <taxon>Pseudomonadati</taxon>
        <taxon>Bacteroidota</taxon>
        <taxon>Saprospiria</taxon>
        <taxon>Saprospirales</taxon>
        <taxon>Saprospiraceae</taxon>
        <taxon>Saprospira</taxon>
    </lineage>
</organism>
<dbReference type="EC" id="2.3.1.-" evidence="2"/>
<dbReference type="CDD" id="cd04301">
    <property type="entry name" value="NAT_SF"/>
    <property type="match status" value="1"/>
</dbReference>
<keyword evidence="2" id="KW-0808">Transferase</keyword>
<dbReference type="HOGENOM" id="CLU_013985_19_1_10"/>
<dbReference type="KEGG" id="sgn:SGRA_3191"/>
<dbReference type="STRING" id="984262.SGRA_3191"/>
<dbReference type="Pfam" id="PF00583">
    <property type="entry name" value="Acetyltransf_1"/>
    <property type="match status" value="1"/>
</dbReference>
<evidence type="ECO:0000313" key="3">
    <source>
        <dbReference type="Proteomes" id="UP000007519"/>
    </source>
</evidence>
<feature type="domain" description="N-acetyltransferase" evidence="1">
    <location>
        <begin position="3"/>
        <end position="167"/>
    </location>
</feature>
<dbReference type="Proteomes" id="UP000007519">
    <property type="component" value="Chromosome"/>
</dbReference>
<dbReference type="eggNOG" id="COG1670">
    <property type="taxonomic scope" value="Bacteria"/>
</dbReference>
<dbReference type="PANTHER" id="PTHR43415:SF3">
    <property type="entry name" value="GNAT-FAMILY ACETYLTRANSFERASE"/>
    <property type="match status" value="1"/>
</dbReference>
<dbReference type="OrthoDB" id="7205533at2"/>
<reference evidence="2 3" key="1">
    <citation type="journal article" date="2012" name="Stand. Genomic Sci.">
        <title>Complete genome sequencing and analysis of Saprospira grandis str. Lewin, a predatory marine bacterium.</title>
        <authorList>
            <person name="Saw J.H."/>
            <person name="Yuryev A."/>
            <person name="Kanbe M."/>
            <person name="Hou S."/>
            <person name="Young A.G."/>
            <person name="Aizawa S."/>
            <person name="Alam M."/>
        </authorList>
    </citation>
    <scope>NUCLEOTIDE SEQUENCE [LARGE SCALE GENOMIC DNA]</scope>
    <source>
        <strain evidence="2 3">Lewin</strain>
    </source>
</reference>
<dbReference type="EMBL" id="CP002831">
    <property type="protein sequence ID" value="AFC25919.1"/>
    <property type="molecule type" value="Genomic_DNA"/>
</dbReference>
<dbReference type="RefSeq" id="WP_015693516.1">
    <property type="nucleotide sequence ID" value="NC_016940.1"/>
</dbReference>
<name>H6L0W3_SAPGL</name>
<dbReference type="PROSITE" id="PS51186">
    <property type="entry name" value="GNAT"/>
    <property type="match status" value="1"/>
</dbReference>
<dbReference type="GO" id="GO:0016747">
    <property type="term" value="F:acyltransferase activity, transferring groups other than amino-acyl groups"/>
    <property type="evidence" value="ECO:0007669"/>
    <property type="project" value="InterPro"/>
</dbReference>
<sequence>MGYIIRAMKPQDAKAFIELLQTTDAESNFMLQEPGERQMNSFQLRMAVATGIHRIFLAVEEESGRFIGHIAGSFPYGRGERIKHAMHIGISVLKEFWGQGLGNTLFAALEDWAQENGIHRLELTVMTHNERGVALYKKRGFEIEGTKKHSARVNGEYIDEYLMAKLF</sequence>
<dbReference type="SUPFAM" id="SSF55729">
    <property type="entry name" value="Acyl-CoA N-acyltransferases (Nat)"/>
    <property type="match status" value="1"/>
</dbReference>
<keyword evidence="2" id="KW-0012">Acyltransferase</keyword>